<evidence type="ECO:0000256" key="2">
    <source>
        <dbReference type="ARBA" id="ARBA00023444"/>
    </source>
</evidence>
<protein>
    <recommendedName>
        <fullName evidence="4">siroheme decarboxylase</fullName>
        <ecNumber evidence="4">4.1.1.111</ecNumber>
    </recommendedName>
</protein>
<evidence type="ECO:0000256" key="4">
    <source>
        <dbReference type="ARBA" id="ARBA00023471"/>
    </source>
</evidence>
<organism evidence="8 9">
    <name type="scientific">Natranaerobius trueperi</name>
    <dbReference type="NCBI Taxonomy" id="759412"/>
    <lineage>
        <taxon>Bacteria</taxon>
        <taxon>Bacillati</taxon>
        <taxon>Bacillota</taxon>
        <taxon>Clostridia</taxon>
        <taxon>Natranaerobiales</taxon>
        <taxon>Natranaerobiaceae</taxon>
        <taxon>Natranaerobius</taxon>
    </lineage>
</organism>
<comment type="catalytic activity">
    <reaction evidence="5">
        <text>siroheme + 2 H(+) = 12,18-didecarboxysiroheme + 2 CO2</text>
        <dbReference type="Rhea" id="RHEA:19093"/>
        <dbReference type="ChEBI" id="CHEBI:15378"/>
        <dbReference type="ChEBI" id="CHEBI:16526"/>
        <dbReference type="ChEBI" id="CHEBI:60052"/>
        <dbReference type="ChEBI" id="CHEBI:140497"/>
        <dbReference type="EC" id="4.1.1.111"/>
    </reaction>
</comment>
<dbReference type="InterPro" id="IPR040523">
    <property type="entry name" value="AsnC_trans_reg2"/>
</dbReference>
<dbReference type="InterPro" id="IPR036390">
    <property type="entry name" value="WH_DNA-bd_sf"/>
</dbReference>
<dbReference type="GO" id="GO:0016829">
    <property type="term" value="F:lyase activity"/>
    <property type="evidence" value="ECO:0007669"/>
    <property type="project" value="UniProtKB-KW"/>
</dbReference>
<accession>A0A226C126</accession>
<dbReference type="RefSeq" id="WP_089023220.1">
    <property type="nucleotide sequence ID" value="NZ_NIQC01000008.1"/>
</dbReference>
<dbReference type="Proteomes" id="UP000214588">
    <property type="component" value="Unassembled WGS sequence"/>
</dbReference>
<keyword evidence="9" id="KW-1185">Reference proteome</keyword>
<sequence>MNNELTDLQKQIIAHLQGDLPMSKEPYKEISDKLGISQERLFDEISFMKQQGLLRRIGAILKHRHAGFNANAMVAWKVPDHLVNEVGKTFACFKEASHVYLRPTYPEWPYNLYTMIHGYSKEECEEIVRQMSKKTNLTEYQLLYSTKEYKKSSMTYF</sequence>
<evidence type="ECO:0000259" key="6">
    <source>
        <dbReference type="Pfam" id="PF17805"/>
    </source>
</evidence>
<dbReference type="SUPFAM" id="SSF46785">
    <property type="entry name" value="Winged helix' DNA-binding domain"/>
    <property type="match status" value="1"/>
</dbReference>
<evidence type="ECO:0000256" key="3">
    <source>
        <dbReference type="ARBA" id="ARBA00023457"/>
    </source>
</evidence>
<dbReference type="Gene3D" id="3.30.70.3460">
    <property type="match status" value="1"/>
</dbReference>
<name>A0A226C126_9FIRM</name>
<dbReference type="InterPro" id="IPR050684">
    <property type="entry name" value="HTH-Siroheme_Decarb"/>
</dbReference>
<feature type="domain" description="Siroheme decarboxylase NirL-like HTH" evidence="7">
    <location>
        <begin position="10"/>
        <end position="55"/>
    </location>
</feature>
<dbReference type="Pfam" id="PF17805">
    <property type="entry name" value="AsnC_trans_reg2"/>
    <property type="match status" value="1"/>
</dbReference>
<comment type="similarity">
    <text evidence="3">Belongs to the Ahb/Nir family.</text>
</comment>
<dbReference type="OrthoDB" id="9806536at2"/>
<gene>
    <name evidence="8" type="ORF">CDO51_05065</name>
</gene>
<dbReference type="EMBL" id="NIQC01000008">
    <property type="protein sequence ID" value="OWZ84087.1"/>
    <property type="molecule type" value="Genomic_DNA"/>
</dbReference>
<comment type="caution">
    <text evidence="8">The sequence shown here is derived from an EMBL/GenBank/DDBJ whole genome shotgun (WGS) entry which is preliminary data.</text>
</comment>
<evidence type="ECO:0000256" key="1">
    <source>
        <dbReference type="ARBA" id="ARBA00023239"/>
    </source>
</evidence>
<evidence type="ECO:0000313" key="8">
    <source>
        <dbReference type="EMBL" id="OWZ84087.1"/>
    </source>
</evidence>
<feature type="domain" description="Siroheme decarboxylase AsnC-like ligand binding" evidence="6">
    <location>
        <begin position="66"/>
        <end position="150"/>
    </location>
</feature>
<proteinExistence type="inferred from homology"/>
<keyword evidence="1" id="KW-0456">Lyase</keyword>
<comment type="pathway">
    <text evidence="2">Porphyrin-containing compound metabolism.</text>
</comment>
<dbReference type="PANTHER" id="PTHR43413">
    <property type="entry name" value="TRANSCRIPTIONAL REGULATOR, ASNC FAMILY"/>
    <property type="match status" value="1"/>
</dbReference>
<reference evidence="8 9" key="1">
    <citation type="submission" date="2017-06" db="EMBL/GenBank/DDBJ databases">
        <title>Draft Genome Sequence of Natranaerobius trueperi halophilic, alkalithermophilic bacteria from soda lakes.</title>
        <authorList>
            <person name="Zhao B."/>
        </authorList>
    </citation>
    <scope>NUCLEOTIDE SEQUENCE [LARGE SCALE GENOMIC DNA]</scope>
    <source>
        <strain evidence="8 9">DSM 18760</strain>
    </source>
</reference>
<evidence type="ECO:0000313" key="9">
    <source>
        <dbReference type="Proteomes" id="UP000214588"/>
    </source>
</evidence>
<dbReference type="Pfam" id="PF22451">
    <property type="entry name" value="NirdL-like_HTH"/>
    <property type="match status" value="1"/>
</dbReference>
<dbReference type="InterPro" id="IPR053953">
    <property type="entry name" value="NirdL-like_HTH"/>
</dbReference>
<dbReference type="AlphaFoldDB" id="A0A226C126"/>
<dbReference type="EC" id="4.1.1.111" evidence="4"/>
<evidence type="ECO:0000256" key="5">
    <source>
        <dbReference type="ARBA" id="ARBA00048470"/>
    </source>
</evidence>
<evidence type="ECO:0000259" key="7">
    <source>
        <dbReference type="Pfam" id="PF22451"/>
    </source>
</evidence>
<dbReference type="PANTHER" id="PTHR43413:SF1">
    <property type="entry name" value="SIROHEME DECARBOXYLASE NIRL SUBUNIT"/>
    <property type="match status" value="1"/>
</dbReference>